<protein>
    <recommendedName>
        <fullName evidence="2">Starch synthase catalytic domain-containing protein</fullName>
    </recommendedName>
</protein>
<accession>X1B0P0</accession>
<evidence type="ECO:0000313" key="1">
    <source>
        <dbReference type="EMBL" id="GAG77858.1"/>
    </source>
</evidence>
<dbReference type="EMBL" id="BART01013506">
    <property type="protein sequence ID" value="GAG77858.1"/>
    <property type="molecule type" value="Genomic_DNA"/>
</dbReference>
<dbReference type="AlphaFoldDB" id="X1B0P0"/>
<proteinExistence type="predicted"/>
<name>X1B0P0_9ZZZZ</name>
<evidence type="ECO:0008006" key="2">
    <source>
        <dbReference type="Google" id="ProtNLM"/>
    </source>
</evidence>
<gene>
    <name evidence="1" type="ORF">S01H4_27578</name>
</gene>
<reference evidence="1" key="1">
    <citation type="journal article" date="2014" name="Front. Microbiol.">
        <title>High frequency of phylogenetically diverse reductive dehalogenase-homologous genes in deep subseafloor sedimentary metagenomes.</title>
        <authorList>
            <person name="Kawai M."/>
            <person name="Futagami T."/>
            <person name="Toyoda A."/>
            <person name="Takaki Y."/>
            <person name="Nishi S."/>
            <person name="Hori S."/>
            <person name="Arai W."/>
            <person name="Tsubouchi T."/>
            <person name="Morono Y."/>
            <person name="Uchiyama I."/>
            <person name="Ito T."/>
            <person name="Fujiyama A."/>
            <person name="Inagaki F."/>
            <person name="Takami H."/>
        </authorList>
    </citation>
    <scope>NUCLEOTIDE SEQUENCE</scope>
    <source>
        <strain evidence="1">Expedition CK06-06</strain>
    </source>
</reference>
<feature type="non-terminal residue" evidence="1">
    <location>
        <position position="47"/>
    </location>
</feature>
<organism evidence="1">
    <name type="scientific">marine sediment metagenome</name>
    <dbReference type="NCBI Taxonomy" id="412755"/>
    <lineage>
        <taxon>unclassified sequences</taxon>
        <taxon>metagenomes</taxon>
        <taxon>ecological metagenomes</taxon>
    </lineage>
</organism>
<comment type="caution">
    <text evidence="1">The sequence shown here is derived from an EMBL/GenBank/DDBJ whole genome shotgun (WGS) entry which is preliminary data.</text>
</comment>
<sequence>MKVIIQDPWGIRGLGVYDYSLCDALYRKDINLILITNCYYEYDKLSN</sequence>